<dbReference type="PROSITE" id="PS51257">
    <property type="entry name" value="PROKAR_LIPOPROTEIN"/>
    <property type="match status" value="1"/>
</dbReference>
<reference evidence="2 3" key="2">
    <citation type="journal article" date="2012" name="Stand. Genomic Sci.">
        <title>Complete genome sequence of the aquatic bacterium Runella slithyformis type strain (LSU 4(T)).</title>
        <authorList>
            <person name="Copeland A."/>
            <person name="Zhang X."/>
            <person name="Misra M."/>
            <person name="Lapidus A."/>
            <person name="Nolan M."/>
            <person name="Lucas S."/>
            <person name="Deshpande S."/>
            <person name="Cheng J.F."/>
            <person name="Tapia R."/>
            <person name="Goodwin L.A."/>
            <person name="Pitluck S."/>
            <person name="Liolios K."/>
            <person name="Pagani I."/>
            <person name="Ivanova N."/>
            <person name="Mikhailova N."/>
            <person name="Pati A."/>
            <person name="Chen A."/>
            <person name="Palaniappan K."/>
            <person name="Land M."/>
            <person name="Hauser L."/>
            <person name="Pan C."/>
            <person name="Jeffries C.D."/>
            <person name="Detter J.C."/>
            <person name="Brambilla E.M."/>
            <person name="Rohde M."/>
            <person name="Djao O.D."/>
            <person name="Goker M."/>
            <person name="Sikorski J."/>
            <person name="Tindall B.J."/>
            <person name="Woyke T."/>
            <person name="Bristow J."/>
            <person name="Eisen J.A."/>
            <person name="Markowitz V."/>
            <person name="Hugenholtz P."/>
            <person name="Kyrpides N.C."/>
            <person name="Klenk H.P."/>
            <person name="Mavromatis K."/>
        </authorList>
    </citation>
    <scope>NUCLEOTIDE SEQUENCE [LARGE SCALE GENOMIC DNA]</scope>
    <source>
        <strain evidence="3">ATCC 29530 / DSM 19594 / LMG 11500 / NCIMB 11436 / LSU 4</strain>
    </source>
</reference>
<accession>A0A7U3ZNA6</accession>
<dbReference type="KEGG" id="rsi:Runsl_4012"/>
<proteinExistence type="predicted"/>
<evidence type="ECO:0000313" key="3">
    <source>
        <dbReference type="Proteomes" id="UP000000493"/>
    </source>
</evidence>
<gene>
    <name evidence="2" type="ordered locus">Runsl_4012</name>
</gene>
<sequence length="158" mass="18184">MKYLICSFVLLISLLSCNPCKVSPQEEQKYLPFKYAVWSKTLEIDQNGNSKAYNGPTELFVRQWYGWTLTNPQKELDSVFIYRANQLVFKDRVATSSTNCGEVRKVQLSLDGNKHLSLELFIDDKGNVFSIEASEFVNSISELSKVNKGRYTFLRSKF</sequence>
<feature type="chain" id="PRO_5030624666" description="Lipocalin-like domain-containing protein" evidence="1">
    <location>
        <begin position="22"/>
        <end position="158"/>
    </location>
</feature>
<dbReference type="RefSeq" id="WP_013929663.1">
    <property type="nucleotide sequence ID" value="NC_015703.1"/>
</dbReference>
<dbReference type="AlphaFoldDB" id="A0A7U3ZNA6"/>
<evidence type="ECO:0000256" key="1">
    <source>
        <dbReference type="SAM" id="SignalP"/>
    </source>
</evidence>
<reference evidence="3" key="1">
    <citation type="submission" date="2011-06" db="EMBL/GenBank/DDBJ databases">
        <title>The complete genome of chromosome of Runella slithyformis DSM 19594.</title>
        <authorList>
            <consortium name="US DOE Joint Genome Institute (JGI-PGF)"/>
            <person name="Lucas S."/>
            <person name="Han J."/>
            <person name="Lapidus A."/>
            <person name="Bruce D."/>
            <person name="Goodwin L."/>
            <person name="Pitluck S."/>
            <person name="Peters L."/>
            <person name="Kyrpides N."/>
            <person name="Mavromatis K."/>
            <person name="Ivanova N."/>
            <person name="Ovchinnikova G."/>
            <person name="Zhang X."/>
            <person name="Misra M."/>
            <person name="Detter J.C."/>
            <person name="Tapia R."/>
            <person name="Han C."/>
            <person name="Land M."/>
            <person name="Hauser L."/>
            <person name="Markowitz V."/>
            <person name="Cheng J.-F."/>
            <person name="Hugenholtz P."/>
            <person name="Woyke T."/>
            <person name="Wu D."/>
            <person name="Tindall B."/>
            <person name="Faehrich R."/>
            <person name="Brambilla E."/>
            <person name="Klenk H.-P."/>
            <person name="Eisen J.A."/>
        </authorList>
    </citation>
    <scope>NUCLEOTIDE SEQUENCE [LARGE SCALE GENOMIC DNA]</scope>
    <source>
        <strain evidence="3">ATCC 29530 / DSM 19594 / LMG 11500 / NCIMB 11436 / LSU 4</strain>
    </source>
</reference>
<evidence type="ECO:0000313" key="2">
    <source>
        <dbReference type="EMBL" id="AEI50365.1"/>
    </source>
</evidence>
<feature type="signal peptide" evidence="1">
    <location>
        <begin position="1"/>
        <end position="21"/>
    </location>
</feature>
<name>A0A7U3ZNA6_RUNSL</name>
<keyword evidence="1" id="KW-0732">Signal</keyword>
<dbReference type="Proteomes" id="UP000000493">
    <property type="component" value="Chromosome"/>
</dbReference>
<keyword evidence="3" id="KW-1185">Reference proteome</keyword>
<dbReference type="EMBL" id="CP002859">
    <property type="protein sequence ID" value="AEI50365.1"/>
    <property type="molecule type" value="Genomic_DNA"/>
</dbReference>
<protein>
    <recommendedName>
        <fullName evidence="4">Lipocalin-like domain-containing protein</fullName>
    </recommendedName>
</protein>
<organism evidence="2 3">
    <name type="scientific">Runella slithyformis (strain ATCC 29530 / DSM 19594 / LMG 11500 / NCIMB 11436 / LSU 4)</name>
    <dbReference type="NCBI Taxonomy" id="761193"/>
    <lineage>
        <taxon>Bacteria</taxon>
        <taxon>Pseudomonadati</taxon>
        <taxon>Bacteroidota</taxon>
        <taxon>Cytophagia</taxon>
        <taxon>Cytophagales</taxon>
        <taxon>Spirosomataceae</taxon>
        <taxon>Runella</taxon>
    </lineage>
</organism>
<evidence type="ECO:0008006" key="4">
    <source>
        <dbReference type="Google" id="ProtNLM"/>
    </source>
</evidence>